<evidence type="ECO:0000313" key="1">
    <source>
        <dbReference type="EMBL" id="KAH0467860.1"/>
    </source>
</evidence>
<organism evidence="1 2">
    <name type="scientific">Dendrobium chrysotoxum</name>
    <name type="common">Orchid</name>
    <dbReference type="NCBI Taxonomy" id="161865"/>
    <lineage>
        <taxon>Eukaryota</taxon>
        <taxon>Viridiplantae</taxon>
        <taxon>Streptophyta</taxon>
        <taxon>Embryophyta</taxon>
        <taxon>Tracheophyta</taxon>
        <taxon>Spermatophyta</taxon>
        <taxon>Magnoliopsida</taxon>
        <taxon>Liliopsida</taxon>
        <taxon>Asparagales</taxon>
        <taxon>Orchidaceae</taxon>
        <taxon>Epidendroideae</taxon>
        <taxon>Malaxideae</taxon>
        <taxon>Dendrobiinae</taxon>
        <taxon>Dendrobium</taxon>
    </lineage>
</organism>
<proteinExistence type="predicted"/>
<protein>
    <submittedName>
        <fullName evidence="1">Uncharacterized protein</fullName>
    </submittedName>
</protein>
<accession>A0AAV7HIA9</accession>
<sequence length="72" mass="8040">MVNKHHLHHCSPLPQTPRAYPHMLHITISQYFSKIKKDPPSTLSPPSSSSSLMTWTKAKFGGTMIALHESST</sequence>
<name>A0AAV7HIA9_DENCH</name>
<comment type="caution">
    <text evidence="1">The sequence shown here is derived from an EMBL/GenBank/DDBJ whole genome shotgun (WGS) entry which is preliminary data.</text>
</comment>
<dbReference type="EMBL" id="JAGFBR010000004">
    <property type="protein sequence ID" value="KAH0467860.1"/>
    <property type="molecule type" value="Genomic_DNA"/>
</dbReference>
<dbReference type="AlphaFoldDB" id="A0AAV7HIA9"/>
<dbReference type="Proteomes" id="UP000775213">
    <property type="component" value="Unassembled WGS sequence"/>
</dbReference>
<keyword evidence="2" id="KW-1185">Reference proteome</keyword>
<evidence type="ECO:0000313" key="2">
    <source>
        <dbReference type="Proteomes" id="UP000775213"/>
    </source>
</evidence>
<gene>
    <name evidence="1" type="ORF">IEQ34_002893</name>
</gene>
<reference evidence="1 2" key="1">
    <citation type="journal article" date="2021" name="Hortic Res">
        <title>Chromosome-scale assembly of the Dendrobium chrysotoxum genome enhances the understanding of orchid evolution.</title>
        <authorList>
            <person name="Zhang Y."/>
            <person name="Zhang G.Q."/>
            <person name="Zhang D."/>
            <person name="Liu X.D."/>
            <person name="Xu X.Y."/>
            <person name="Sun W.H."/>
            <person name="Yu X."/>
            <person name="Zhu X."/>
            <person name="Wang Z.W."/>
            <person name="Zhao X."/>
            <person name="Zhong W.Y."/>
            <person name="Chen H."/>
            <person name="Yin W.L."/>
            <person name="Huang T."/>
            <person name="Niu S.C."/>
            <person name="Liu Z.J."/>
        </authorList>
    </citation>
    <scope>NUCLEOTIDE SEQUENCE [LARGE SCALE GENOMIC DNA]</scope>
    <source>
        <strain evidence="1">Lindl</strain>
    </source>
</reference>